<dbReference type="InterPro" id="IPR047153">
    <property type="entry name" value="TRIM45/56/19-like"/>
</dbReference>
<proteinExistence type="predicted"/>
<dbReference type="GO" id="GO:0008270">
    <property type="term" value="F:zinc ion binding"/>
    <property type="evidence" value="ECO:0007669"/>
    <property type="project" value="UniProtKB-KW"/>
</dbReference>
<dbReference type="AlphaFoldDB" id="A0A8B6DHL5"/>
<dbReference type="PANTHER" id="PTHR25462:SF296">
    <property type="entry name" value="MEIOTIC P26, ISOFORM F"/>
    <property type="match status" value="1"/>
</dbReference>
<keyword evidence="1" id="KW-0863">Zinc-finger</keyword>
<keyword evidence="1" id="KW-0479">Metal-binding</keyword>
<reference evidence="3" key="1">
    <citation type="submission" date="2018-11" db="EMBL/GenBank/DDBJ databases">
        <authorList>
            <person name="Alioto T."/>
            <person name="Alioto T."/>
        </authorList>
    </citation>
    <scope>NUCLEOTIDE SEQUENCE</scope>
</reference>
<evidence type="ECO:0000313" key="3">
    <source>
        <dbReference type="EMBL" id="VDI19158.1"/>
    </source>
</evidence>
<gene>
    <name evidence="3" type="ORF">MGAL_10B044416</name>
</gene>
<feature type="domain" description="B box-type" evidence="2">
    <location>
        <begin position="71"/>
        <end position="112"/>
    </location>
</feature>
<dbReference type="Gene3D" id="3.30.160.60">
    <property type="entry name" value="Classic Zinc Finger"/>
    <property type="match status" value="1"/>
</dbReference>
<dbReference type="EMBL" id="UYJE01003419">
    <property type="protein sequence ID" value="VDI19158.1"/>
    <property type="molecule type" value="Genomic_DNA"/>
</dbReference>
<name>A0A8B6DHL5_MYTGA</name>
<accession>A0A8B6DHL5</accession>
<dbReference type="Proteomes" id="UP000596742">
    <property type="component" value="Unassembled WGS sequence"/>
</dbReference>
<dbReference type="PANTHER" id="PTHR25462">
    <property type="entry name" value="BONUS, ISOFORM C-RELATED"/>
    <property type="match status" value="1"/>
</dbReference>
<comment type="caution">
    <text evidence="3">The sequence shown here is derived from an EMBL/GenBank/DDBJ whole genome shotgun (WGS) entry which is preliminary data.</text>
</comment>
<sequence length="560" mass="63147">MGTASSVQRCQVHIGCQLCQGKNIIQWKCTNCQLLLCSSCKDNIHLRIAKDHKIINITDIGELDSGESFNFSDSHCNEHSNQVCCSYCRTCKTVVCLKCVMKVHNGHKFIDEEEFLSKKQKLWKGPKEAAIKLTELSKAETKLKEVKKSEDALYIKAKQDIQERSTNDVGQVSEILIRLDQKMHSVNQGIDREIRNIDREKGKFQEVINVVDVIKSSKDFYKFFERFDELITTMNCDIVPFQKNIESLSDFNVEDLVVYNYSKTKTGHLEANISFKVITQYTTDINAIFSLTELPDQTLMMSDNAAEVLQHVKLERTSVQVISNFNINIFGMAVSPSGDILVSTSDSRLKIINIATGEKTDSVYSIHPLYSRQVHVTKDNRVIIGAKSPGPAFPASGRRVVKVMDQEGKHLQEYEHDGNNKPLFTYPHSITTTSNGNIFVVDTLDAGDRGRVVVLEQGGDVIHIYSGHPHINTERKPFKPRHLLLMPSGSVIVTDTNSRLHILNNYGQLISFHDLLDIGIEWSYSLALSSSGHLYIGCGCEKRSPDTYKAKLYELECFGL</sequence>
<dbReference type="InterPro" id="IPR011042">
    <property type="entry name" value="6-blade_b-propeller_TolB-like"/>
</dbReference>
<evidence type="ECO:0000259" key="2">
    <source>
        <dbReference type="PROSITE" id="PS50119"/>
    </source>
</evidence>
<dbReference type="SUPFAM" id="SSF101898">
    <property type="entry name" value="NHL repeat"/>
    <property type="match status" value="1"/>
</dbReference>
<protein>
    <recommendedName>
        <fullName evidence="2">B box-type domain-containing protein</fullName>
    </recommendedName>
</protein>
<keyword evidence="1" id="KW-0862">Zinc</keyword>
<dbReference type="OrthoDB" id="6102849at2759"/>
<evidence type="ECO:0000256" key="1">
    <source>
        <dbReference type="PROSITE-ProRule" id="PRU00024"/>
    </source>
</evidence>
<feature type="domain" description="B box-type" evidence="2">
    <location>
        <begin position="11"/>
        <end position="57"/>
    </location>
</feature>
<dbReference type="PROSITE" id="PS50119">
    <property type="entry name" value="ZF_BBOX"/>
    <property type="match status" value="2"/>
</dbReference>
<dbReference type="InterPro" id="IPR000315">
    <property type="entry name" value="Znf_B-box"/>
</dbReference>
<keyword evidence="4" id="KW-1185">Reference proteome</keyword>
<dbReference type="SUPFAM" id="SSF57845">
    <property type="entry name" value="B-box zinc-binding domain"/>
    <property type="match status" value="1"/>
</dbReference>
<evidence type="ECO:0000313" key="4">
    <source>
        <dbReference type="Proteomes" id="UP000596742"/>
    </source>
</evidence>
<organism evidence="3 4">
    <name type="scientific">Mytilus galloprovincialis</name>
    <name type="common">Mediterranean mussel</name>
    <dbReference type="NCBI Taxonomy" id="29158"/>
    <lineage>
        <taxon>Eukaryota</taxon>
        <taxon>Metazoa</taxon>
        <taxon>Spiralia</taxon>
        <taxon>Lophotrochozoa</taxon>
        <taxon>Mollusca</taxon>
        <taxon>Bivalvia</taxon>
        <taxon>Autobranchia</taxon>
        <taxon>Pteriomorphia</taxon>
        <taxon>Mytilida</taxon>
        <taxon>Mytiloidea</taxon>
        <taxon>Mytilidae</taxon>
        <taxon>Mytilinae</taxon>
        <taxon>Mytilus</taxon>
    </lineage>
</organism>
<dbReference type="Gene3D" id="2.120.10.30">
    <property type="entry name" value="TolB, C-terminal domain"/>
    <property type="match status" value="1"/>
</dbReference>
<dbReference type="CDD" id="cd19757">
    <property type="entry name" value="Bbox1"/>
    <property type="match status" value="1"/>
</dbReference>